<protein>
    <submittedName>
        <fullName evidence="1">Uncharacterized protein</fullName>
    </submittedName>
</protein>
<evidence type="ECO:0000313" key="2">
    <source>
        <dbReference type="Proteomes" id="UP000242715"/>
    </source>
</evidence>
<evidence type="ECO:0000313" key="1">
    <source>
        <dbReference type="EMBL" id="GAU31618.1"/>
    </source>
</evidence>
<dbReference type="AlphaFoldDB" id="A0A2Z6MHX5"/>
<keyword evidence="2" id="KW-1185">Reference proteome</keyword>
<proteinExistence type="predicted"/>
<name>A0A2Z6MHX5_TRISU</name>
<organism evidence="1 2">
    <name type="scientific">Trifolium subterraneum</name>
    <name type="common">Subterranean clover</name>
    <dbReference type="NCBI Taxonomy" id="3900"/>
    <lineage>
        <taxon>Eukaryota</taxon>
        <taxon>Viridiplantae</taxon>
        <taxon>Streptophyta</taxon>
        <taxon>Embryophyta</taxon>
        <taxon>Tracheophyta</taxon>
        <taxon>Spermatophyta</taxon>
        <taxon>Magnoliopsida</taxon>
        <taxon>eudicotyledons</taxon>
        <taxon>Gunneridae</taxon>
        <taxon>Pentapetalae</taxon>
        <taxon>rosids</taxon>
        <taxon>fabids</taxon>
        <taxon>Fabales</taxon>
        <taxon>Fabaceae</taxon>
        <taxon>Papilionoideae</taxon>
        <taxon>50 kb inversion clade</taxon>
        <taxon>NPAAA clade</taxon>
        <taxon>Hologalegina</taxon>
        <taxon>IRL clade</taxon>
        <taxon>Trifolieae</taxon>
        <taxon>Trifolium</taxon>
    </lineage>
</organism>
<gene>
    <name evidence="1" type="ORF">TSUD_63670</name>
</gene>
<dbReference type="OrthoDB" id="10551513at2759"/>
<reference evidence="2" key="1">
    <citation type="journal article" date="2017" name="Front. Plant Sci.">
        <title>Climate Clever Clovers: New Paradigm to Reduce the Environmental Footprint of Ruminants by Breeding Low Methanogenic Forages Utilizing Haplotype Variation.</title>
        <authorList>
            <person name="Kaur P."/>
            <person name="Appels R."/>
            <person name="Bayer P.E."/>
            <person name="Keeble-Gagnere G."/>
            <person name="Wang J."/>
            <person name="Hirakawa H."/>
            <person name="Shirasawa K."/>
            <person name="Vercoe P."/>
            <person name="Stefanova K."/>
            <person name="Durmic Z."/>
            <person name="Nichols P."/>
            <person name="Revell C."/>
            <person name="Isobe S.N."/>
            <person name="Edwards D."/>
            <person name="Erskine W."/>
        </authorList>
    </citation>
    <scope>NUCLEOTIDE SEQUENCE [LARGE SCALE GENOMIC DNA]</scope>
    <source>
        <strain evidence="2">cv. Daliak</strain>
    </source>
</reference>
<dbReference type="EMBL" id="DF973462">
    <property type="protein sequence ID" value="GAU31618.1"/>
    <property type="molecule type" value="Genomic_DNA"/>
</dbReference>
<dbReference type="Proteomes" id="UP000242715">
    <property type="component" value="Unassembled WGS sequence"/>
</dbReference>
<sequence>MSTAMNGTVAEMTTAIKIGTVVNIAKFKRKQRKEKLDLRRRLAQVNSLVLSTLKGNPQRLAKFRRKLRKERLDFKRKFRITNSSSFIDMIGESSLHLERESTNMNNLSVFENEGSGNPKTLSRKRRQQRMEKLKSKRLHVRFCPQKYFVRRGLRRTGQQVTHSRIADPSVLEETSINGVMNSTAIDIQLSNVQIFRIAENKEYFDIGDMNIQCSKWKNHIALHD</sequence>
<accession>A0A2Z6MHX5</accession>